<dbReference type="PROSITE" id="PS50863">
    <property type="entry name" value="B3"/>
    <property type="match status" value="2"/>
</dbReference>
<evidence type="ECO:0000256" key="2">
    <source>
        <dbReference type="ARBA" id="ARBA00023015"/>
    </source>
</evidence>
<feature type="domain" description="TF-B3" evidence="7">
    <location>
        <begin position="442"/>
        <end position="506"/>
    </location>
</feature>
<organism evidence="8 9">
    <name type="scientific">Eleusine coracana subsp. coracana</name>
    <dbReference type="NCBI Taxonomy" id="191504"/>
    <lineage>
        <taxon>Eukaryota</taxon>
        <taxon>Viridiplantae</taxon>
        <taxon>Streptophyta</taxon>
        <taxon>Embryophyta</taxon>
        <taxon>Tracheophyta</taxon>
        <taxon>Spermatophyta</taxon>
        <taxon>Magnoliopsida</taxon>
        <taxon>Liliopsida</taxon>
        <taxon>Poales</taxon>
        <taxon>Poaceae</taxon>
        <taxon>PACMAD clade</taxon>
        <taxon>Chloridoideae</taxon>
        <taxon>Cynodonteae</taxon>
        <taxon>Eleusininae</taxon>
        <taxon>Eleusine</taxon>
    </lineage>
</organism>
<dbReference type="Gene3D" id="2.40.330.10">
    <property type="entry name" value="DNA-binding pseudobarrel domain"/>
    <property type="match status" value="3"/>
</dbReference>
<gene>
    <name evidence="8" type="primary">ga30140</name>
    <name evidence="8" type="ORF">PR202_ga30140</name>
</gene>
<reference evidence="8" key="2">
    <citation type="submission" date="2021-12" db="EMBL/GenBank/DDBJ databases">
        <title>Resequencing data analysis of finger millet.</title>
        <authorList>
            <person name="Hatakeyama M."/>
            <person name="Aluri S."/>
            <person name="Balachadran M.T."/>
            <person name="Sivarajan S.R."/>
            <person name="Poveda L."/>
            <person name="Shimizu-Inatsugi R."/>
            <person name="Schlapbach R."/>
            <person name="Sreeman S.M."/>
            <person name="Shimizu K.K."/>
        </authorList>
    </citation>
    <scope>NUCLEOTIDE SEQUENCE</scope>
</reference>
<keyword evidence="3" id="KW-0238">DNA-binding</keyword>
<keyword evidence="9" id="KW-1185">Reference proteome</keyword>
<dbReference type="CDD" id="cd10017">
    <property type="entry name" value="B3_DNA"/>
    <property type="match status" value="2"/>
</dbReference>
<keyword evidence="2" id="KW-0805">Transcription regulation</keyword>
<dbReference type="PANTHER" id="PTHR31674:SF86">
    <property type="entry name" value="B3 DOMAIN-CONTAINING PROTEIN OS04G0347400-RELATED"/>
    <property type="match status" value="1"/>
</dbReference>
<evidence type="ECO:0000256" key="6">
    <source>
        <dbReference type="SAM" id="MobiDB-lite"/>
    </source>
</evidence>
<evidence type="ECO:0000256" key="3">
    <source>
        <dbReference type="ARBA" id="ARBA00023125"/>
    </source>
</evidence>
<dbReference type="Proteomes" id="UP001054889">
    <property type="component" value="Unassembled WGS sequence"/>
</dbReference>
<feature type="region of interest" description="Disordered" evidence="6">
    <location>
        <begin position="210"/>
        <end position="255"/>
    </location>
</feature>
<evidence type="ECO:0000313" key="8">
    <source>
        <dbReference type="EMBL" id="GJN11904.1"/>
    </source>
</evidence>
<proteinExistence type="predicted"/>
<evidence type="ECO:0000259" key="7">
    <source>
        <dbReference type="PROSITE" id="PS50863"/>
    </source>
</evidence>
<comment type="caution">
    <text evidence="8">The sequence shown here is derived from an EMBL/GenBank/DDBJ whole genome shotgun (WGS) entry which is preliminary data.</text>
</comment>
<protein>
    <recommendedName>
        <fullName evidence="7">TF-B3 domain-containing protein</fullName>
    </recommendedName>
</protein>
<dbReference type="Pfam" id="PF02362">
    <property type="entry name" value="B3"/>
    <property type="match status" value="2"/>
</dbReference>
<sequence>MAKANKRLELLLSPPIERPHITDELAGCYPAADGAGAPEALVVSPFGKVCRVELEQDDDGVAFLGRGWPEFLAAHGIGVDWFVVVRHEGGGALTVKVFDTSCCLHEFRSPAAVVTILISLQQYLTVSSSMANKNNNGVCWKPQFIRVMHPDFMEKMMIPAEFLKHYVTGEYLKSQIAIVLSPLGKFWRFKLEKDGSDMFSQATDIEKQHERDSLSFSRKRKSNDVSPCCKEKKRTNGSVSLLKKESSQKEPDYQTGPPSWIIKEITTYALKRALPLSVKFCRYVGFNTSCTITLKTEMDSTRSWKVHGLAYNAAHYLGDGWKTFCKDTMLKEGDVCTFNIVKTLLWHVTIKRSSIVTDNQEQKKSPPAHYSMHCMTKNGSSSIEEKGPDGSGASFRKIYTRSVYEIGPPSWIQKEMTISSLQKHLFLAEAFFIAIGLKEQCTITLKTSIDSTKFWQVDVLKKMNGSYKLGKDWWMFCQDNRLKEGDICTFEVVEATLWQVIITRVDKP</sequence>
<dbReference type="AlphaFoldDB" id="A0AAV5DMN1"/>
<name>A0AAV5DMN1_ELECO</name>
<dbReference type="SMART" id="SM01019">
    <property type="entry name" value="B3"/>
    <property type="match status" value="4"/>
</dbReference>
<feature type="domain" description="TF-B3" evidence="7">
    <location>
        <begin position="259"/>
        <end position="354"/>
    </location>
</feature>
<keyword evidence="4" id="KW-0804">Transcription</keyword>
<evidence type="ECO:0000256" key="5">
    <source>
        <dbReference type="ARBA" id="ARBA00023242"/>
    </source>
</evidence>
<dbReference type="EMBL" id="BQKI01000020">
    <property type="protein sequence ID" value="GJN11904.1"/>
    <property type="molecule type" value="Genomic_DNA"/>
</dbReference>
<reference evidence="8" key="1">
    <citation type="journal article" date="2018" name="DNA Res.">
        <title>Multiple hybrid de novo genome assembly of finger millet, an orphan allotetraploid crop.</title>
        <authorList>
            <person name="Hatakeyama M."/>
            <person name="Aluri S."/>
            <person name="Balachadran M.T."/>
            <person name="Sivarajan S.R."/>
            <person name="Patrignani A."/>
            <person name="Gruter S."/>
            <person name="Poveda L."/>
            <person name="Shimizu-Inatsugi R."/>
            <person name="Baeten J."/>
            <person name="Francoijs K.J."/>
            <person name="Nataraja K.N."/>
            <person name="Reddy Y.A.N."/>
            <person name="Phadnis S."/>
            <person name="Ravikumar R.L."/>
            <person name="Schlapbach R."/>
            <person name="Sreeman S.M."/>
            <person name="Shimizu K.K."/>
        </authorList>
    </citation>
    <scope>NUCLEOTIDE SEQUENCE</scope>
</reference>
<dbReference type="InterPro" id="IPR039218">
    <property type="entry name" value="REM_fam"/>
</dbReference>
<dbReference type="GO" id="GO:0005634">
    <property type="term" value="C:nucleus"/>
    <property type="evidence" value="ECO:0007669"/>
    <property type="project" value="UniProtKB-SubCell"/>
</dbReference>
<dbReference type="SUPFAM" id="SSF101936">
    <property type="entry name" value="DNA-binding pseudobarrel domain"/>
    <property type="match status" value="4"/>
</dbReference>
<keyword evidence="5" id="KW-0539">Nucleus</keyword>
<dbReference type="PANTHER" id="PTHR31674">
    <property type="entry name" value="B3 DOMAIN-CONTAINING PROTEIN REM-LIKE 3-RELATED"/>
    <property type="match status" value="1"/>
</dbReference>
<accession>A0AAV5DMN1</accession>
<dbReference type="InterPro" id="IPR003340">
    <property type="entry name" value="B3_DNA-bd"/>
</dbReference>
<dbReference type="GO" id="GO:0003677">
    <property type="term" value="F:DNA binding"/>
    <property type="evidence" value="ECO:0007669"/>
    <property type="project" value="UniProtKB-KW"/>
</dbReference>
<evidence type="ECO:0000256" key="4">
    <source>
        <dbReference type="ARBA" id="ARBA00023163"/>
    </source>
</evidence>
<feature type="compositionally biased region" description="Basic and acidic residues" evidence="6">
    <location>
        <begin position="242"/>
        <end position="252"/>
    </location>
</feature>
<dbReference type="InterPro" id="IPR015300">
    <property type="entry name" value="DNA-bd_pseudobarrel_sf"/>
</dbReference>
<comment type="subcellular location">
    <subcellularLocation>
        <location evidence="1">Nucleus</location>
    </subcellularLocation>
</comment>
<evidence type="ECO:0000313" key="9">
    <source>
        <dbReference type="Proteomes" id="UP001054889"/>
    </source>
</evidence>
<evidence type="ECO:0000256" key="1">
    <source>
        <dbReference type="ARBA" id="ARBA00004123"/>
    </source>
</evidence>